<dbReference type="NCBIfam" id="NF038402">
    <property type="entry name" value="TroA_like"/>
    <property type="match status" value="1"/>
</dbReference>
<dbReference type="PROSITE" id="PS50983">
    <property type="entry name" value="FE_B12_PBP"/>
    <property type="match status" value="1"/>
</dbReference>
<keyword evidence="4" id="KW-1185">Reference proteome</keyword>
<sequence length="283" mass="30276">MASPWCTRDDAGRLVSLRRPARRIVSLAPHVTELVYAAGGGAWLVGAVNYSDYPPAARTLPRVGGYASIDIERIAALHPDLIVAWRYGNADRQLDALTALGIPVFVSEPRHVDDIGTSLRRLGALLGTASTANQEAARLETGFAALRERYARRSRISVFYQVWTHPLMTLSGRQITSDVIALCGGRNVFADLPGVAPTVSAEAVIAAAPQAIVAPAAGATRNGNTAMVTDWTAWQAWPLLPAVAAGNLFSIDGDLISRPGPRLLDGARLLCEDLDRARRRLGP</sequence>
<protein>
    <submittedName>
        <fullName evidence="3">Cobalamin-binding protein</fullName>
    </submittedName>
</protein>
<evidence type="ECO:0000313" key="4">
    <source>
        <dbReference type="Proteomes" id="UP000033618"/>
    </source>
</evidence>
<evidence type="ECO:0000259" key="2">
    <source>
        <dbReference type="PROSITE" id="PS50983"/>
    </source>
</evidence>
<proteinExistence type="predicted"/>
<dbReference type="InterPro" id="IPR002491">
    <property type="entry name" value="ABC_transptr_periplasmic_BD"/>
</dbReference>
<dbReference type="PANTHER" id="PTHR42860:SF1">
    <property type="entry name" value="VITAMIN B12-BINDING PROTEIN"/>
    <property type="match status" value="1"/>
</dbReference>
<dbReference type="SUPFAM" id="SSF53807">
    <property type="entry name" value="Helical backbone' metal receptor"/>
    <property type="match status" value="1"/>
</dbReference>
<dbReference type="PANTHER" id="PTHR42860">
    <property type="entry name" value="VITAMIN B12-BINDING PROTEIN"/>
    <property type="match status" value="1"/>
</dbReference>
<feature type="domain" description="Fe/B12 periplasmic-binding" evidence="2">
    <location>
        <begin position="23"/>
        <end position="283"/>
    </location>
</feature>
<dbReference type="EMBL" id="LAQU01000004">
    <property type="protein sequence ID" value="KKB64496.1"/>
    <property type="molecule type" value="Genomic_DNA"/>
</dbReference>
<keyword evidence="1" id="KW-0732">Signal</keyword>
<dbReference type="Gene3D" id="3.40.50.1980">
    <property type="entry name" value="Nitrogenase molybdenum iron protein domain"/>
    <property type="match status" value="2"/>
</dbReference>
<dbReference type="PATRIC" id="fig|28092.6.peg.1241"/>
<evidence type="ECO:0000313" key="3">
    <source>
        <dbReference type="EMBL" id="KKB64496.1"/>
    </source>
</evidence>
<name>A0A0F5K2Z9_9BURK</name>
<dbReference type="InterPro" id="IPR051030">
    <property type="entry name" value="Vitamin_B12-ABC_binding"/>
</dbReference>
<gene>
    <name evidence="3" type="ORF">WM40_05215</name>
</gene>
<reference evidence="3 4" key="1">
    <citation type="submission" date="2015-03" db="EMBL/GenBank/DDBJ databases">
        <title>Draft Genome Sequence of Burkholderia andropogonis type strain ICMP2807, isolated from Sorghum bicolor.</title>
        <authorList>
            <person name="Lopes-Santos L."/>
            <person name="Castro D.B."/>
            <person name="Ottoboni L.M."/>
            <person name="Park D."/>
            <person name="Weirc B.S."/>
            <person name="Destefano S.A."/>
        </authorList>
    </citation>
    <scope>NUCLEOTIDE SEQUENCE [LARGE SCALE GENOMIC DNA]</scope>
    <source>
        <strain evidence="3 4">ICMP2807</strain>
    </source>
</reference>
<dbReference type="Pfam" id="PF01497">
    <property type="entry name" value="Peripla_BP_2"/>
    <property type="match status" value="1"/>
</dbReference>
<dbReference type="AlphaFoldDB" id="A0A0F5K2Z9"/>
<dbReference type="STRING" id="28092.WM40_05215"/>
<dbReference type="CDD" id="cd01144">
    <property type="entry name" value="BtuF"/>
    <property type="match status" value="1"/>
</dbReference>
<organism evidence="3 4">
    <name type="scientific">Robbsia andropogonis</name>
    <dbReference type="NCBI Taxonomy" id="28092"/>
    <lineage>
        <taxon>Bacteria</taxon>
        <taxon>Pseudomonadati</taxon>
        <taxon>Pseudomonadota</taxon>
        <taxon>Betaproteobacteria</taxon>
        <taxon>Burkholderiales</taxon>
        <taxon>Burkholderiaceae</taxon>
        <taxon>Robbsia</taxon>
    </lineage>
</organism>
<dbReference type="Proteomes" id="UP000033618">
    <property type="component" value="Unassembled WGS sequence"/>
</dbReference>
<evidence type="ECO:0000256" key="1">
    <source>
        <dbReference type="ARBA" id="ARBA00022729"/>
    </source>
</evidence>
<comment type="caution">
    <text evidence="3">The sequence shown here is derived from an EMBL/GenBank/DDBJ whole genome shotgun (WGS) entry which is preliminary data.</text>
</comment>
<dbReference type="InterPro" id="IPR054828">
    <property type="entry name" value="Vit_B12_bind_prot"/>
</dbReference>
<accession>A0A0F5K2Z9</accession>